<feature type="transmembrane region" description="Helical" evidence="1">
    <location>
        <begin position="112"/>
        <end position="134"/>
    </location>
</feature>
<dbReference type="EC" id="2.3.1.117" evidence="2"/>
<evidence type="ECO:0000313" key="5">
    <source>
        <dbReference type="Proteomes" id="UP001163947"/>
    </source>
</evidence>
<dbReference type="AlphaFoldDB" id="A0A059MST5"/>
<feature type="transmembrane region" description="Helical" evidence="1">
    <location>
        <begin position="52"/>
        <end position="69"/>
    </location>
</feature>
<keyword evidence="4" id="KW-1185">Reference proteome</keyword>
<evidence type="ECO:0000313" key="3">
    <source>
        <dbReference type="EMBL" id="UYF92862.1"/>
    </source>
</evidence>
<accession>N1M672</accession>
<accession>A0A059MST5</accession>
<feature type="transmembrane region" description="Helical" evidence="1">
    <location>
        <begin position="81"/>
        <end position="100"/>
    </location>
</feature>
<organism evidence="3 5">
    <name type="scientific">Rhodococcus aetherivorans</name>
    <dbReference type="NCBI Taxonomy" id="191292"/>
    <lineage>
        <taxon>Bacteria</taxon>
        <taxon>Bacillati</taxon>
        <taxon>Actinomycetota</taxon>
        <taxon>Actinomycetes</taxon>
        <taxon>Mycobacteriales</taxon>
        <taxon>Nocardiaceae</taxon>
        <taxon>Rhodococcus</taxon>
    </lineage>
</organism>
<proteinExistence type="predicted"/>
<dbReference type="EMBL" id="BLAH01000110">
    <property type="protein sequence ID" value="GES39125.1"/>
    <property type="molecule type" value="Genomic_DNA"/>
</dbReference>
<reference evidence="3" key="3">
    <citation type="submission" date="2022-09" db="EMBL/GenBank/DDBJ databases">
        <title>The genome sequence of Rhodococcus aetherivorans N1.</title>
        <authorList>
            <person name="Jiang W."/>
        </authorList>
    </citation>
    <scope>NUCLEOTIDE SEQUENCE</scope>
    <source>
        <strain evidence="3">N1</strain>
    </source>
</reference>
<keyword evidence="1" id="KW-0812">Transmembrane</keyword>
<gene>
    <name evidence="3" type="ORF">OCS65_20645</name>
    <name evidence="2" type="ORF">RAJCM14343_4393</name>
</gene>
<name>A0A059MST5_9NOCA</name>
<evidence type="ECO:0000313" key="2">
    <source>
        <dbReference type="EMBL" id="GES39125.1"/>
    </source>
</evidence>
<accession>A0A0F6YAN4</accession>
<dbReference type="RefSeq" id="WP_006933953.1">
    <property type="nucleotide sequence ID" value="NZ_BAAAYP010000002.1"/>
</dbReference>
<protein>
    <submittedName>
        <fullName evidence="2">2,3,4,5-tetrahydropyridine-2,6-dicarboxylate N-succinyltransferase</fullName>
        <ecNumber evidence="2">2.3.1.117</ecNumber>
    </submittedName>
</protein>
<keyword evidence="1" id="KW-0472">Membrane</keyword>
<dbReference type="Proteomes" id="UP000325466">
    <property type="component" value="Unassembled WGS sequence"/>
</dbReference>
<feature type="transmembrane region" description="Helical" evidence="1">
    <location>
        <begin position="24"/>
        <end position="46"/>
    </location>
</feature>
<evidence type="ECO:0000313" key="4">
    <source>
        <dbReference type="Proteomes" id="UP000325466"/>
    </source>
</evidence>
<dbReference type="KEGG" id="rav:AAT18_08290"/>
<dbReference type="EMBL" id="CP106982">
    <property type="protein sequence ID" value="UYF92862.1"/>
    <property type="molecule type" value="Genomic_DNA"/>
</dbReference>
<keyword evidence="2" id="KW-0808">Transferase</keyword>
<sequence>MTVDPATTATEAPAPPAPKPRPGIVALLTFDGFLCALLSVFFLGLYIGTVPFPITIVLAGAANMLLVMAMRAETGSASRAAWPLLAWIVGFVVCLAGGPGGDQLLVADWRTLLLPVGALAPAGLHLFVARMAALTSAVRQPAPRP</sequence>
<evidence type="ECO:0000256" key="1">
    <source>
        <dbReference type="SAM" id="Phobius"/>
    </source>
</evidence>
<keyword evidence="1" id="KW-1133">Transmembrane helix</keyword>
<dbReference type="GeneID" id="83622879"/>
<keyword evidence="2" id="KW-0012">Acyltransferase</keyword>
<dbReference type="GO" id="GO:0008666">
    <property type="term" value="F:2,3,4,5-tetrahydropyridine-2,6-dicarboxylate N-succinyltransferase activity"/>
    <property type="evidence" value="ECO:0007669"/>
    <property type="project" value="UniProtKB-EC"/>
</dbReference>
<reference evidence="2 4" key="1">
    <citation type="journal article" date="2018" name="Biodegradation">
        <title>1,4-Dioxane degradation characteristics of Rhodococcus aetherivorans JCM 14343.</title>
        <authorList>
            <person name="Inoue D."/>
            <person name="Tsunoda T."/>
            <person name="Yamamoto N."/>
            <person name="Ike M."/>
            <person name="Sei K."/>
        </authorList>
    </citation>
    <scope>NUCLEOTIDE SEQUENCE [LARGE SCALE GENOMIC DNA]</scope>
    <source>
        <strain evidence="2 4">JCM 14343</strain>
    </source>
</reference>
<dbReference type="Proteomes" id="UP001163947">
    <property type="component" value="Chromosome"/>
</dbReference>
<reference evidence="2" key="2">
    <citation type="submission" date="2019-10" db="EMBL/GenBank/DDBJ databases">
        <title>Draft genome sequence of Rhodococcus aetherivorans JCM 14343.</title>
        <authorList>
            <person name="Inoue D."/>
            <person name="Nakazawa M."/>
            <person name="Yamamoto N."/>
            <person name="Sei K."/>
            <person name="Ike M."/>
        </authorList>
    </citation>
    <scope>NUCLEOTIDE SEQUENCE</scope>
    <source>
        <strain evidence="2">JCM 14343</strain>
    </source>
</reference>